<dbReference type="PROSITE" id="PS50935">
    <property type="entry name" value="SSB"/>
    <property type="match status" value="1"/>
</dbReference>
<evidence type="ECO:0000256" key="3">
    <source>
        <dbReference type="SAM" id="MobiDB-lite"/>
    </source>
</evidence>
<protein>
    <submittedName>
        <fullName evidence="4">Single-stranded DNA-binding protein</fullName>
    </submittedName>
</protein>
<evidence type="ECO:0000256" key="1">
    <source>
        <dbReference type="ARBA" id="ARBA00023125"/>
    </source>
</evidence>
<proteinExistence type="predicted"/>
<gene>
    <name evidence="4" type="ORF">ACFO6X_15080</name>
</gene>
<keyword evidence="1 2" id="KW-0238">DNA-binding</keyword>
<evidence type="ECO:0000256" key="2">
    <source>
        <dbReference type="PROSITE-ProRule" id="PRU00252"/>
    </source>
</evidence>
<dbReference type="Gene3D" id="2.40.50.140">
    <property type="entry name" value="Nucleic acid-binding proteins"/>
    <property type="match status" value="1"/>
</dbReference>
<evidence type="ECO:0000313" key="5">
    <source>
        <dbReference type="Proteomes" id="UP001596001"/>
    </source>
</evidence>
<dbReference type="GO" id="GO:0003677">
    <property type="term" value="F:DNA binding"/>
    <property type="evidence" value="ECO:0007669"/>
    <property type="project" value="UniProtKB-KW"/>
</dbReference>
<reference evidence="5" key="1">
    <citation type="journal article" date="2019" name="Int. J. Syst. Evol. Microbiol.">
        <title>The Global Catalogue of Microorganisms (GCM) 10K type strain sequencing project: providing services to taxonomists for standard genome sequencing and annotation.</title>
        <authorList>
            <consortium name="The Broad Institute Genomics Platform"/>
            <consortium name="The Broad Institute Genome Sequencing Center for Infectious Disease"/>
            <person name="Wu L."/>
            <person name="Ma J."/>
        </authorList>
    </citation>
    <scope>NUCLEOTIDE SEQUENCE [LARGE SCALE GENOMIC DNA]</scope>
    <source>
        <strain evidence="5">CCUG 49452</strain>
    </source>
</reference>
<organism evidence="4 5">
    <name type="scientific">Giesbergeria sinuosa</name>
    <dbReference type="NCBI Taxonomy" id="80883"/>
    <lineage>
        <taxon>Bacteria</taxon>
        <taxon>Pseudomonadati</taxon>
        <taxon>Pseudomonadota</taxon>
        <taxon>Betaproteobacteria</taxon>
        <taxon>Burkholderiales</taxon>
        <taxon>Comamonadaceae</taxon>
        <taxon>Giesbergeria</taxon>
    </lineage>
</organism>
<sequence>MIDALIQGRIHGQPTQRNGKNGKPFTLAKVRTPTTDGESQFVSVIAFDDAPVTALLGFGDGDAVAVAGTLKVGTWQDREGAHRPSLDLVAHQVLSLYAVRHKRATTQGEAPVAPRPTPARPPHDHGSMDGEIPF</sequence>
<dbReference type="RefSeq" id="WP_382434640.1">
    <property type="nucleotide sequence ID" value="NZ_JBHSHJ010000016.1"/>
</dbReference>
<dbReference type="Pfam" id="PF00436">
    <property type="entry name" value="SSB"/>
    <property type="match status" value="1"/>
</dbReference>
<keyword evidence="5" id="KW-1185">Reference proteome</keyword>
<evidence type="ECO:0000313" key="4">
    <source>
        <dbReference type="EMBL" id="MFC4790305.1"/>
    </source>
</evidence>
<dbReference type="InterPro" id="IPR000424">
    <property type="entry name" value="Primosome_PriB/ssb"/>
</dbReference>
<accession>A0ABV9QH56</accession>
<dbReference type="EMBL" id="JBHSHJ010000016">
    <property type="protein sequence ID" value="MFC4790305.1"/>
    <property type="molecule type" value="Genomic_DNA"/>
</dbReference>
<feature type="region of interest" description="Disordered" evidence="3">
    <location>
        <begin position="104"/>
        <end position="134"/>
    </location>
</feature>
<dbReference type="SUPFAM" id="SSF50249">
    <property type="entry name" value="Nucleic acid-binding proteins"/>
    <property type="match status" value="1"/>
</dbReference>
<name>A0ABV9QH56_9BURK</name>
<dbReference type="Proteomes" id="UP001596001">
    <property type="component" value="Unassembled WGS sequence"/>
</dbReference>
<dbReference type="InterPro" id="IPR012340">
    <property type="entry name" value="NA-bd_OB-fold"/>
</dbReference>
<comment type="caution">
    <text evidence="4">The sequence shown here is derived from an EMBL/GenBank/DDBJ whole genome shotgun (WGS) entry which is preliminary data.</text>
</comment>